<dbReference type="AlphaFoldDB" id="A0A0U5L037"/>
<proteinExistence type="predicted"/>
<name>A0A0U5L037_9GAMM</name>
<dbReference type="EMBL" id="LN907827">
    <property type="protein sequence ID" value="CUU24025.1"/>
    <property type="molecule type" value="Genomic_DNA"/>
</dbReference>
<gene>
    <name evidence="1" type="ORF">EM595_1791</name>
</gene>
<dbReference type="PANTHER" id="PTHR37816">
    <property type="entry name" value="YALI0E33011P"/>
    <property type="match status" value="1"/>
</dbReference>
<sequence>MRSLAELGERIVIIGPSNSGKSTLAAAIGRQHALPVVYLDRLYHYPDTAWQMRPTEAFHALHAEAIAEPRWVMEGNYTGLLSARLARATGLIVLEVSTLTSLRRYLARTLWQKHRYGGVNDDNDRVTWEMLNYITRVMPAKTRRNAQWCRSWQGPAVWLTSPRQINQAYQQWQLLR</sequence>
<organism evidence="1 2">
    <name type="scientific">Duffyella gerundensis</name>
    <dbReference type="NCBI Taxonomy" id="1619313"/>
    <lineage>
        <taxon>Bacteria</taxon>
        <taxon>Pseudomonadati</taxon>
        <taxon>Pseudomonadota</taxon>
        <taxon>Gammaproteobacteria</taxon>
        <taxon>Enterobacterales</taxon>
        <taxon>Erwiniaceae</taxon>
        <taxon>Duffyella</taxon>
    </lineage>
</organism>
<dbReference type="KEGG" id="ege:EM595_1791"/>
<dbReference type="Gene3D" id="3.40.50.300">
    <property type="entry name" value="P-loop containing nucleotide triphosphate hydrolases"/>
    <property type="match status" value="1"/>
</dbReference>
<reference evidence="2" key="1">
    <citation type="submission" date="2015-11" db="EMBL/GenBank/DDBJ databases">
        <authorList>
            <person name="Blom J."/>
        </authorList>
    </citation>
    <scope>NUCLEOTIDE SEQUENCE [LARGE SCALE GENOMIC DNA]</scope>
</reference>
<dbReference type="PATRIC" id="fig|1619313.3.peg.1860"/>
<evidence type="ECO:0000313" key="1">
    <source>
        <dbReference type="EMBL" id="CUU24025.1"/>
    </source>
</evidence>
<dbReference type="InterPro" id="IPR052922">
    <property type="entry name" value="Cytidylate_Kinase-2"/>
</dbReference>
<dbReference type="STRING" id="1619313.EM595_1791"/>
<dbReference type="InterPro" id="IPR027417">
    <property type="entry name" value="P-loop_NTPase"/>
</dbReference>
<dbReference type="RefSeq" id="WP_067430578.1">
    <property type="nucleotide sequence ID" value="NZ_CP072598.1"/>
</dbReference>
<dbReference type="SUPFAM" id="SSF52540">
    <property type="entry name" value="P-loop containing nucleoside triphosphate hydrolases"/>
    <property type="match status" value="1"/>
</dbReference>
<keyword evidence="2" id="KW-1185">Reference proteome</keyword>
<evidence type="ECO:0000313" key="2">
    <source>
        <dbReference type="Proteomes" id="UP000059419"/>
    </source>
</evidence>
<dbReference type="PANTHER" id="PTHR37816:SF1">
    <property type="entry name" value="TOXIN"/>
    <property type="match status" value="1"/>
</dbReference>
<dbReference type="Pfam" id="PF01745">
    <property type="entry name" value="IPT"/>
    <property type="match status" value="1"/>
</dbReference>
<dbReference type="OrthoDB" id="5296079at2"/>
<dbReference type="Proteomes" id="UP000059419">
    <property type="component" value="Chromosome 1"/>
</dbReference>
<protein>
    <submittedName>
        <fullName evidence="1">ATPase AAA</fullName>
    </submittedName>
</protein>
<accession>A0A0U5L037</accession>